<reference evidence="2 4" key="2">
    <citation type="submission" date="2019-06" db="EMBL/GenBank/DDBJ databases">
        <title>Pantoea dispersa Assembly.</title>
        <authorList>
            <person name="Wang J."/>
        </authorList>
    </citation>
    <scope>NUCLEOTIDE SEQUENCE [LARGE SCALE GENOMIC DNA]</scope>
    <source>
        <strain evidence="2">Bio</strain>
        <strain evidence="4">bio</strain>
    </source>
</reference>
<reference evidence="1 3" key="1">
    <citation type="journal article" date="2016" name="Front. Microbiol.">
        <title>Genomic Resource of Rice Seed Associated Bacteria.</title>
        <authorList>
            <person name="Midha S."/>
            <person name="Bansal K."/>
            <person name="Sharma S."/>
            <person name="Kumar N."/>
            <person name="Patil P.P."/>
            <person name="Chaudhry V."/>
            <person name="Patil P.B."/>
        </authorList>
    </citation>
    <scope>NUCLEOTIDE SEQUENCE [LARGE SCALE GENOMIC DNA]</scope>
    <source>
        <strain evidence="1 3">SA3</strain>
    </source>
</reference>
<evidence type="ECO:0000313" key="2">
    <source>
        <dbReference type="EMBL" id="TQC77422.1"/>
    </source>
</evidence>
<dbReference type="AlphaFoldDB" id="A0A8E1S050"/>
<accession>A0A8E1S050</accession>
<evidence type="ECO:0000313" key="4">
    <source>
        <dbReference type="Proteomes" id="UP000319715"/>
    </source>
</evidence>
<comment type="caution">
    <text evidence="1">The sequence shown here is derived from an EMBL/GenBank/DDBJ whole genome shotgun (WGS) entry which is preliminary data.</text>
</comment>
<organism evidence="1 3">
    <name type="scientific">Pantoea dispersa</name>
    <dbReference type="NCBI Taxonomy" id="59814"/>
    <lineage>
        <taxon>Bacteria</taxon>
        <taxon>Pseudomonadati</taxon>
        <taxon>Pseudomonadota</taxon>
        <taxon>Gammaproteobacteria</taxon>
        <taxon>Enterobacterales</taxon>
        <taxon>Erwiniaceae</taxon>
        <taxon>Pantoea</taxon>
    </lineage>
</organism>
<dbReference type="Proteomes" id="UP000319715">
    <property type="component" value="Unassembled WGS sequence"/>
</dbReference>
<name>A0A8E1S050_9GAMM</name>
<dbReference type="OrthoDB" id="6548602at2"/>
<gene>
    <name evidence="2" type="ORF">FK492_05390</name>
    <name evidence="1" type="ORF">SA3R_08885</name>
</gene>
<evidence type="ECO:0000313" key="1">
    <source>
        <dbReference type="EMBL" id="KTS68225.1"/>
    </source>
</evidence>
<protein>
    <submittedName>
        <fullName evidence="1">Uncharacterized protein</fullName>
    </submittedName>
</protein>
<dbReference type="EMBL" id="LDSE01000017">
    <property type="protein sequence ID" value="KTS68225.1"/>
    <property type="molecule type" value="Genomic_DNA"/>
</dbReference>
<keyword evidence="4" id="KW-1185">Reference proteome</keyword>
<evidence type="ECO:0000313" key="3">
    <source>
        <dbReference type="Proteomes" id="UP000071979"/>
    </source>
</evidence>
<dbReference type="Proteomes" id="UP000071979">
    <property type="component" value="Unassembled WGS sequence"/>
</dbReference>
<dbReference type="EMBL" id="VICF01000001">
    <property type="protein sequence ID" value="TQC77422.1"/>
    <property type="molecule type" value="Genomic_DNA"/>
</dbReference>
<sequence length="59" mass="6554">MREEEASLMILQHAIDKLDADKKQQVMNCVTAIHEVMQRFDPDDAGLALMLVAAQVAAE</sequence>
<dbReference type="RefSeq" id="WP_031279245.1">
    <property type="nucleotide sequence ID" value="NZ_CP045216.1"/>
</dbReference>
<proteinExistence type="predicted"/>
<dbReference type="GeneID" id="67452162"/>